<gene>
    <name evidence="2" type="ORF">AKL17_3932</name>
</gene>
<sequence length="30" mass="3338">MTSYGETRGRISYSAAPETTTSMVVQDEIR</sequence>
<evidence type="ECO:0000313" key="3">
    <source>
        <dbReference type="Proteomes" id="UP000076128"/>
    </source>
</evidence>
<dbReference type="EMBL" id="CP012661">
    <property type="protein sequence ID" value="AMY71154.1"/>
    <property type="molecule type" value="Genomic_DNA"/>
</dbReference>
<protein>
    <submittedName>
        <fullName evidence="2">Uncharacterized protein</fullName>
    </submittedName>
</protein>
<reference evidence="2 3" key="1">
    <citation type="submission" date="2015-09" db="EMBL/GenBank/DDBJ databases">
        <title>Complete genome sequence of Defluviimonas alba cai42t isolated from an oilfield in Xinjiang.</title>
        <authorList>
            <person name="Geng S."/>
            <person name="Pan X."/>
            <person name="Wu X."/>
        </authorList>
    </citation>
    <scope>NUCLEOTIDE SEQUENCE [LARGE SCALE GENOMIC DNA]</scope>
    <source>
        <strain evidence="3">cai42</strain>
    </source>
</reference>
<accession>A0A159Z935</accession>
<dbReference type="Proteomes" id="UP000076128">
    <property type="component" value="Chromosome"/>
</dbReference>
<dbReference type="AlphaFoldDB" id="A0A159Z935"/>
<evidence type="ECO:0000313" key="2">
    <source>
        <dbReference type="EMBL" id="AMY71154.1"/>
    </source>
</evidence>
<proteinExistence type="predicted"/>
<feature type="region of interest" description="Disordered" evidence="1">
    <location>
        <begin position="1"/>
        <end position="30"/>
    </location>
</feature>
<name>A0A159Z935_9RHOB</name>
<keyword evidence="3" id="KW-1185">Reference proteome</keyword>
<evidence type="ECO:0000256" key="1">
    <source>
        <dbReference type="SAM" id="MobiDB-lite"/>
    </source>
</evidence>
<dbReference type="KEGG" id="daa:AKL17_3932"/>
<organism evidence="2 3">
    <name type="scientific">Frigidibacter mobilis</name>
    <dbReference type="NCBI Taxonomy" id="1335048"/>
    <lineage>
        <taxon>Bacteria</taxon>
        <taxon>Pseudomonadati</taxon>
        <taxon>Pseudomonadota</taxon>
        <taxon>Alphaproteobacteria</taxon>
        <taxon>Rhodobacterales</taxon>
        <taxon>Paracoccaceae</taxon>
        <taxon>Frigidibacter</taxon>
    </lineage>
</organism>